<evidence type="ECO:0000313" key="3">
    <source>
        <dbReference type="EMBL" id="GBM45091.1"/>
    </source>
</evidence>
<feature type="compositionally biased region" description="Polar residues" evidence="1">
    <location>
        <begin position="1246"/>
        <end position="1259"/>
    </location>
</feature>
<feature type="region of interest" description="Disordered" evidence="1">
    <location>
        <begin position="24"/>
        <end position="71"/>
    </location>
</feature>
<feature type="domain" description="HTH OST-type" evidence="2">
    <location>
        <begin position="816"/>
        <end position="889"/>
    </location>
</feature>
<name>A0A4Y2FVA7_ARAVE</name>
<feature type="domain" description="HTH OST-type" evidence="2">
    <location>
        <begin position="740"/>
        <end position="815"/>
    </location>
</feature>
<organism evidence="3 4">
    <name type="scientific">Araneus ventricosus</name>
    <name type="common">Orbweaver spider</name>
    <name type="synonym">Epeira ventricosa</name>
    <dbReference type="NCBI Taxonomy" id="182803"/>
    <lineage>
        <taxon>Eukaryota</taxon>
        <taxon>Metazoa</taxon>
        <taxon>Ecdysozoa</taxon>
        <taxon>Arthropoda</taxon>
        <taxon>Chelicerata</taxon>
        <taxon>Arachnida</taxon>
        <taxon>Araneae</taxon>
        <taxon>Araneomorphae</taxon>
        <taxon>Entelegynae</taxon>
        <taxon>Araneoidea</taxon>
        <taxon>Araneidae</taxon>
        <taxon>Araneus</taxon>
    </lineage>
</organism>
<feature type="domain" description="HTH OST-type" evidence="2">
    <location>
        <begin position="580"/>
        <end position="655"/>
    </location>
</feature>
<gene>
    <name evidence="3" type="primary">marf1_6</name>
    <name evidence="3" type="ORF">AVEN_152342_1</name>
</gene>
<dbReference type="Gene3D" id="3.30.70.330">
    <property type="match status" value="1"/>
</dbReference>
<dbReference type="Pfam" id="PF19687">
    <property type="entry name" value="MARF1_LOTUS"/>
    <property type="match status" value="1"/>
</dbReference>
<feature type="domain" description="HTH OST-type" evidence="2">
    <location>
        <begin position="656"/>
        <end position="731"/>
    </location>
</feature>
<dbReference type="AlphaFoldDB" id="A0A4Y2FVA7"/>
<dbReference type="Gene3D" id="3.30.420.610">
    <property type="entry name" value="LOTUS domain-like"/>
    <property type="match status" value="5"/>
</dbReference>
<dbReference type="InterPro" id="IPR045602">
    <property type="entry name" value="MARF1_LOTUS"/>
</dbReference>
<proteinExistence type="predicted"/>
<dbReference type="SUPFAM" id="SSF54928">
    <property type="entry name" value="RNA-binding domain, RBD"/>
    <property type="match status" value="1"/>
</dbReference>
<dbReference type="InterPro" id="IPR012677">
    <property type="entry name" value="Nucleotide-bd_a/b_plait_sf"/>
</dbReference>
<keyword evidence="4" id="KW-1185">Reference proteome</keyword>
<dbReference type="EMBL" id="BGPR01001088">
    <property type="protein sequence ID" value="GBM45091.1"/>
    <property type="molecule type" value="Genomic_DNA"/>
</dbReference>
<dbReference type="Proteomes" id="UP000499080">
    <property type="component" value="Unassembled WGS sequence"/>
</dbReference>
<feature type="region of interest" description="Disordered" evidence="1">
    <location>
        <begin position="1242"/>
        <end position="1275"/>
    </location>
</feature>
<dbReference type="InterPro" id="IPR041966">
    <property type="entry name" value="LOTUS-like"/>
</dbReference>
<dbReference type="CDD" id="cd08824">
    <property type="entry name" value="LOTUS"/>
    <property type="match status" value="2"/>
</dbReference>
<dbReference type="PROSITE" id="PS51644">
    <property type="entry name" value="HTH_OST"/>
    <property type="match status" value="5"/>
</dbReference>
<dbReference type="Pfam" id="PF12872">
    <property type="entry name" value="OST-HTH"/>
    <property type="match status" value="5"/>
</dbReference>
<accession>A0A4Y2FVA7</accession>
<feature type="domain" description="HTH OST-type" evidence="2">
    <location>
        <begin position="953"/>
        <end position="1025"/>
    </location>
</feature>
<evidence type="ECO:0000313" key="4">
    <source>
        <dbReference type="Proteomes" id="UP000499080"/>
    </source>
</evidence>
<dbReference type="GO" id="GO:0003676">
    <property type="term" value="F:nucleic acid binding"/>
    <property type="evidence" value="ECO:0007669"/>
    <property type="project" value="InterPro"/>
</dbReference>
<protein>
    <submittedName>
        <fullName evidence="3">Meiosis regulator and mRNA stability factor 1</fullName>
    </submittedName>
</protein>
<feature type="compositionally biased region" description="Low complexity" evidence="1">
    <location>
        <begin position="40"/>
        <end position="54"/>
    </location>
</feature>
<dbReference type="InterPro" id="IPR025605">
    <property type="entry name" value="OST-HTH/LOTUS_dom"/>
</dbReference>
<dbReference type="OrthoDB" id="6434534at2759"/>
<feature type="compositionally biased region" description="Polar residues" evidence="1">
    <location>
        <begin position="62"/>
        <end position="71"/>
    </location>
</feature>
<reference evidence="3 4" key="1">
    <citation type="journal article" date="2019" name="Sci. Rep.">
        <title>Orb-weaving spider Araneus ventricosus genome elucidates the spidroin gene catalogue.</title>
        <authorList>
            <person name="Kono N."/>
            <person name="Nakamura H."/>
            <person name="Ohtoshi R."/>
            <person name="Moran D.A.P."/>
            <person name="Shinohara A."/>
            <person name="Yoshida Y."/>
            <person name="Fujiwara M."/>
            <person name="Mori M."/>
            <person name="Tomita M."/>
            <person name="Arakawa K."/>
        </authorList>
    </citation>
    <scope>NUCLEOTIDE SEQUENCE [LARGE SCALE GENOMIC DNA]</scope>
</reference>
<comment type="caution">
    <text evidence="3">The sequence shown here is derived from an EMBL/GenBank/DDBJ whole genome shotgun (WGS) entry which is preliminary data.</text>
</comment>
<sequence>MDKEVVFGNKICVNFRTRCDTEYNYSPPRDHAKDYDSSEESYVTSSSRDSSLSPRPKDNERNSNTVCNNSTIKKFDFPPPPVINEQNFPSLLKEKNFRKNPVVKNLIDNSKLFVNTNNSESSKERKLPIMDWNNMKSVCHTSDKFQEISAFSPFKKDQDYNVKIYSQRNVGRVSPFFMQDSDLKSSKNMVHLSDSLANRRNHAANSFQMYSSHGFHGLSQSITMPLNEIQRISDPIPFCAQWPGPPSLSIDSAPSISNGSVMSSDVELHVSNLDPTFEVNEMKKILLSVFSEHVMVIHISMSLQPDGSAKATVKVPSPQDAQYAISRLHRRKIGHKRILISHSSSEKCPPFHVLKSETIALLNDIPAKNLPLIKFRELYEKRYHRPIAVSELYKMRDAVTIQGDSGSRMVYLNSDYYKTPSLPDSEDSQEFTILERPYCERHFQVSDSQGWAEQYSICPLPLVYISLKTLSPAVHRLLDTHQGSLPLISFCDCYEAEIGLLPVVGNVESSSKDDDDSDSEPVGNESCVAKKGVPLEHLIACVTGVEVAKSVLCIKKVQWLENKMLDNPIFQNFSPALAGQLTLFGREVMDLLKNQPQCLVAFNKFIPTYHHHFGRQCRVADYGFTKLIDLLEAIPHIVQVLGEGQNRQVTLTHRTQVKRFAAELLRILKSRASKQISISEFPHAYEQVIEKPFEITSYGVCDVQDMLDEVPENVIVICKSGSETVIGIPKREQTSEEIERTKQFASEVIELMKHTPHCTMAFNKFIPAYHHHFGKQCRVADYGFTKLIELFEAIPDVLEVSGTGEDKVLKLVEKEQHKILSDRLVAILKMQPNEVIDINQISAAYALMHGHALRPMDFGFTDLHEMLEKMDSTLRIVIGYGRTYITLVDQGVVHQISFNVRLILMETHECKMSVKEVCKIYLSRFGLKINLSLHLQDMANLIQVVDDIVQLAPLHKLARDMILLLQDHGGQIPFSTFGSLFQQKFGESICTAHYGFPNLYIMLENLSDYFTIKGKKHKRTVCLNTQIVGQLPDFTVRRTHSDSSHVVAKSDILSDPVPSCIPSPNLKPDVKETVNDFMGFETPVPFCSVVSYKESLYAKELSNEDSMHNTTDNATCTVLPHQISVEGSSSCTSSSMVISPSVTYFNPQLYVSLSAQTSALSPKEPIYVQSSSVIANHKEYVTPVITHVNVGPHIISMDHGNQLPHSSYSEEKSCSKDSIQNIRRSKESESCEDLTKYANGSREKIIQSSKSTPTKTVRQPNRRKRIAAQFSMPIE</sequence>
<dbReference type="InterPro" id="IPR035979">
    <property type="entry name" value="RBD_domain_sf"/>
</dbReference>
<evidence type="ECO:0000259" key="2">
    <source>
        <dbReference type="PROSITE" id="PS51644"/>
    </source>
</evidence>
<evidence type="ECO:0000256" key="1">
    <source>
        <dbReference type="SAM" id="MobiDB-lite"/>
    </source>
</evidence>